<comment type="similarity">
    <text evidence="2">Belongs to the MSOX/MTOX family.</text>
</comment>
<evidence type="ECO:0000256" key="2">
    <source>
        <dbReference type="ARBA" id="ARBA00010989"/>
    </source>
</evidence>
<keyword evidence="4" id="KW-0274">FAD</keyword>
<reference evidence="7 8" key="1">
    <citation type="submission" date="2024-02" db="EMBL/GenBank/DDBJ databases">
        <authorList>
            <person name="Chen Y."/>
            <person name="Shah S."/>
            <person name="Dougan E. K."/>
            <person name="Thang M."/>
            <person name="Chan C."/>
        </authorList>
    </citation>
    <scope>NUCLEOTIDE SEQUENCE [LARGE SCALE GENOMIC DNA]</scope>
</reference>
<organism evidence="7 8">
    <name type="scientific">Durusdinium trenchii</name>
    <dbReference type="NCBI Taxonomy" id="1381693"/>
    <lineage>
        <taxon>Eukaryota</taxon>
        <taxon>Sar</taxon>
        <taxon>Alveolata</taxon>
        <taxon>Dinophyceae</taxon>
        <taxon>Suessiales</taxon>
        <taxon>Symbiodiniaceae</taxon>
        <taxon>Durusdinium</taxon>
    </lineage>
</organism>
<evidence type="ECO:0000256" key="1">
    <source>
        <dbReference type="ARBA" id="ARBA00001974"/>
    </source>
</evidence>
<keyword evidence="3" id="KW-0285">Flavoprotein</keyword>
<dbReference type="InterPro" id="IPR006076">
    <property type="entry name" value="FAD-dep_OxRdtase"/>
</dbReference>
<keyword evidence="8" id="KW-1185">Reference proteome</keyword>
<evidence type="ECO:0000259" key="6">
    <source>
        <dbReference type="Pfam" id="PF01266"/>
    </source>
</evidence>
<evidence type="ECO:0000256" key="5">
    <source>
        <dbReference type="ARBA" id="ARBA00023002"/>
    </source>
</evidence>
<dbReference type="Proteomes" id="UP001642464">
    <property type="component" value="Unassembled WGS sequence"/>
</dbReference>
<dbReference type="InterPro" id="IPR045170">
    <property type="entry name" value="MTOX"/>
</dbReference>
<dbReference type="Gene3D" id="3.30.9.10">
    <property type="entry name" value="D-Amino Acid Oxidase, subunit A, domain 2"/>
    <property type="match status" value="1"/>
</dbReference>
<dbReference type="InterPro" id="IPR036188">
    <property type="entry name" value="FAD/NAD-bd_sf"/>
</dbReference>
<proteinExistence type="inferred from homology"/>
<dbReference type="Gene3D" id="3.50.50.60">
    <property type="entry name" value="FAD/NAD(P)-binding domain"/>
    <property type="match status" value="1"/>
</dbReference>
<feature type="domain" description="FAD dependent oxidoreductase" evidence="6">
    <location>
        <begin position="1"/>
        <end position="383"/>
    </location>
</feature>
<dbReference type="SUPFAM" id="SSF51905">
    <property type="entry name" value="FAD/NAD(P)-binding domain"/>
    <property type="match status" value="1"/>
</dbReference>
<comment type="cofactor">
    <cofactor evidence="1">
        <name>FAD</name>
        <dbReference type="ChEBI" id="CHEBI:57692"/>
    </cofactor>
</comment>
<sequence length="408" mass="45665">MGRSTAWSLCRSGNHVVLLDGGHAEKGSWGESRIARLSYADPVMVRLARRSYELYGTLSQKASQPIMYKTGCLDVSCRKDLLDNLAKTYEDLGQPYERLNHKQVEQRWPVLQLTTDYVQASVYCPEGDAVALGVVMETLKDQIHTLAGPAAYIDESVVSIDRQKKTVTTEDGTVISYSKLVLAAGIWTNGLLQKMNLSLLPLVATIEQNTYYAPSKGREPLYGISAMPVVKEHMPPPNGMKKFGGYMIPHMPNGVEGVKFGMHRQGPVLEHEDFPVLPGSAAAVERHFRSAQTRGRDLWCRRWPEDEDSYLRSETDAYCKRILPSLQVHRSELTMRCPYDQHLYADEDFVVGFHPDDPDVVVVAGFAGEGFKFAPAIGEMASSLITGQTFAVPELIHRFRLNRPNYLK</sequence>
<dbReference type="PANTHER" id="PTHR10961:SF7">
    <property type="entry name" value="FAD DEPENDENT OXIDOREDUCTASE DOMAIN-CONTAINING PROTEIN"/>
    <property type="match status" value="1"/>
</dbReference>
<evidence type="ECO:0000256" key="3">
    <source>
        <dbReference type="ARBA" id="ARBA00022630"/>
    </source>
</evidence>
<evidence type="ECO:0000313" key="7">
    <source>
        <dbReference type="EMBL" id="CAK9038630.1"/>
    </source>
</evidence>
<evidence type="ECO:0000256" key="4">
    <source>
        <dbReference type="ARBA" id="ARBA00022827"/>
    </source>
</evidence>
<dbReference type="PANTHER" id="PTHR10961">
    <property type="entry name" value="PEROXISOMAL SARCOSINE OXIDASE"/>
    <property type="match status" value="1"/>
</dbReference>
<dbReference type="Pfam" id="PF01266">
    <property type="entry name" value="DAO"/>
    <property type="match status" value="1"/>
</dbReference>
<dbReference type="EMBL" id="CAXAMM010016335">
    <property type="protein sequence ID" value="CAK9038630.1"/>
    <property type="molecule type" value="Genomic_DNA"/>
</dbReference>
<comment type="caution">
    <text evidence="7">The sequence shown here is derived from an EMBL/GenBank/DDBJ whole genome shotgun (WGS) entry which is preliminary data.</text>
</comment>
<keyword evidence="5" id="KW-0560">Oxidoreductase</keyword>
<gene>
    <name evidence="7" type="ORF">SCF082_LOCUS22693</name>
</gene>
<protein>
    <submittedName>
        <fullName evidence="7">N-methyl-L-tryptophan oxidase (MTOX)</fullName>
    </submittedName>
</protein>
<name>A0ABP0LK74_9DINO</name>
<accession>A0ABP0LK74</accession>
<evidence type="ECO:0000313" key="8">
    <source>
        <dbReference type="Proteomes" id="UP001642464"/>
    </source>
</evidence>